<comment type="caution">
    <text evidence="4">The sequence shown here is derived from an EMBL/GenBank/DDBJ whole genome shotgun (WGS) entry which is preliminary data.</text>
</comment>
<dbReference type="CDD" id="cd06992">
    <property type="entry name" value="cupin_GDO-like_C"/>
    <property type="match status" value="1"/>
</dbReference>
<protein>
    <submittedName>
        <fullName evidence="4">Cupin domain-containing protein</fullName>
    </submittedName>
</protein>
<organism evidence="4 5">
    <name type="scientific">Halobacillus seohaensis</name>
    <dbReference type="NCBI Taxonomy" id="447421"/>
    <lineage>
        <taxon>Bacteria</taxon>
        <taxon>Bacillati</taxon>
        <taxon>Bacillota</taxon>
        <taxon>Bacilli</taxon>
        <taxon>Bacillales</taxon>
        <taxon>Bacillaceae</taxon>
        <taxon>Halobacillus</taxon>
    </lineage>
</organism>
<dbReference type="EMBL" id="JBHSZV010000031">
    <property type="protein sequence ID" value="MFC7062627.1"/>
    <property type="molecule type" value="Genomic_DNA"/>
</dbReference>
<feature type="domain" description="Cupin type-2" evidence="3">
    <location>
        <begin position="33"/>
        <end position="100"/>
    </location>
</feature>
<dbReference type="RefSeq" id="WP_204707086.1">
    <property type="nucleotide sequence ID" value="NZ_JBHSZV010000031.1"/>
</dbReference>
<evidence type="ECO:0000313" key="5">
    <source>
        <dbReference type="Proteomes" id="UP001596410"/>
    </source>
</evidence>
<dbReference type="InterPro" id="IPR047183">
    <property type="entry name" value="GDO-like"/>
</dbReference>
<evidence type="ECO:0000259" key="3">
    <source>
        <dbReference type="Pfam" id="PF07883"/>
    </source>
</evidence>
<evidence type="ECO:0000256" key="1">
    <source>
        <dbReference type="ARBA" id="ARBA00022964"/>
    </source>
</evidence>
<dbReference type="Proteomes" id="UP001596410">
    <property type="component" value="Unassembled WGS sequence"/>
</dbReference>
<dbReference type="PANTHER" id="PTHR41517:SF1">
    <property type="entry name" value="CUPIN"/>
    <property type="match status" value="1"/>
</dbReference>
<dbReference type="Pfam" id="PF07883">
    <property type="entry name" value="Cupin_2"/>
    <property type="match status" value="1"/>
</dbReference>
<keyword evidence="1" id="KW-0223">Dioxygenase</keyword>
<dbReference type="PANTHER" id="PTHR41517">
    <property type="entry name" value="1,2-DIOXYGENASE PROTEIN-RELATED"/>
    <property type="match status" value="1"/>
</dbReference>
<dbReference type="InterPro" id="IPR011051">
    <property type="entry name" value="RmlC_Cupin_sf"/>
</dbReference>
<evidence type="ECO:0000256" key="2">
    <source>
        <dbReference type="ARBA" id="ARBA00023002"/>
    </source>
</evidence>
<sequence>MSDFESDPYNGFSVEYLSPSNGETAHPNISSRVQKLEAGFHSKVHRHTRSKVLHVFKGEGYTVIDSVRYDWEEGVLLAIPNWAWHEHVSTSADDTYLFTVRDLPRMEKLGLEREEPYQENDGHQKGKKCLILNCKRYKDEFQLNYMVNQVYVWLTFYIGYI</sequence>
<name>A0ABW2EQ03_9BACI</name>
<evidence type="ECO:0000313" key="4">
    <source>
        <dbReference type="EMBL" id="MFC7062627.1"/>
    </source>
</evidence>
<dbReference type="InterPro" id="IPR013096">
    <property type="entry name" value="Cupin_2"/>
</dbReference>
<reference evidence="5" key="1">
    <citation type="journal article" date="2019" name="Int. J. Syst. Evol. Microbiol.">
        <title>The Global Catalogue of Microorganisms (GCM) 10K type strain sequencing project: providing services to taxonomists for standard genome sequencing and annotation.</title>
        <authorList>
            <consortium name="The Broad Institute Genomics Platform"/>
            <consortium name="The Broad Institute Genome Sequencing Center for Infectious Disease"/>
            <person name="Wu L."/>
            <person name="Ma J."/>
        </authorList>
    </citation>
    <scope>NUCLEOTIDE SEQUENCE [LARGE SCALE GENOMIC DNA]</scope>
    <source>
        <strain evidence="5">CGMCC 4.1621</strain>
    </source>
</reference>
<proteinExistence type="predicted"/>
<keyword evidence="2" id="KW-0560">Oxidoreductase</keyword>
<accession>A0ABW2EQ03</accession>
<gene>
    <name evidence="4" type="ORF">ACFQIC_12245</name>
</gene>
<dbReference type="Gene3D" id="2.60.120.10">
    <property type="entry name" value="Jelly Rolls"/>
    <property type="match status" value="1"/>
</dbReference>
<dbReference type="InterPro" id="IPR014710">
    <property type="entry name" value="RmlC-like_jellyroll"/>
</dbReference>
<keyword evidence="5" id="KW-1185">Reference proteome</keyword>
<dbReference type="SUPFAM" id="SSF51182">
    <property type="entry name" value="RmlC-like cupins"/>
    <property type="match status" value="1"/>
</dbReference>